<gene>
    <name evidence="3" type="ORF">DWV08_05070</name>
    <name evidence="4" type="ORF">DXU92_13645</name>
</gene>
<dbReference type="CDD" id="cd06262">
    <property type="entry name" value="metallo-hydrolase-like_MBL-fold"/>
    <property type="match status" value="1"/>
</dbReference>
<protein>
    <submittedName>
        <fullName evidence="4">MBL fold metallo-hydrolase</fullName>
    </submittedName>
</protein>
<dbReference type="EMBL" id="CP031356">
    <property type="protein sequence ID" value="AXK45046.1"/>
    <property type="molecule type" value="Genomic_DNA"/>
</dbReference>
<dbReference type="OrthoDB" id="2971563at2"/>
<dbReference type="InterPro" id="IPR036866">
    <property type="entry name" value="RibonucZ/Hydroxyglut_hydro"/>
</dbReference>
<dbReference type="InterPro" id="IPR051453">
    <property type="entry name" value="MBL_Glyoxalase_II"/>
</dbReference>
<evidence type="ECO:0000313" key="6">
    <source>
        <dbReference type="Proteomes" id="UP000282185"/>
    </source>
</evidence>
<feature type="region of interest" description="Disordered" evidence="1">
    <location>
        <begin position="1"/>
        <end position="20"/>
    </location>
</feature>
<dbReference type="Proteomes" id="UP000254236">
    <property type="component" value="Chromosome"/>
</dbReference>
<dbReference type="EMBL" id="QSWH01000006">
    <property type="protein sequence ID" value="RRR21730.1"/>
    <property type="molecule type" value="Genomic_DNA"/>
</dbReference>
<evidence type="ECO:0000313" key="3">
    <source>
        <dbReference type="EMBL" id="AXK45046.1"/>
    </source>
</evidence>
<proteinExistence type="predicted"/>
<sequence>MADHDYTGHAEPGGEPTTRDLRDLQIRKLSVGPMDNNAYLLTCRATGAQLLIDAAAEPDALRRMIAAGSAHNALDLLVTTHSHHDHVGALAAMITATGARTAAGAEDAKEIAERIDVPLAHGDVLEFGEQQVEIIHLRGHTPGSVAVLWRGGDEGDHLFTGDSLFPGGVGNTDKDPQRFAQLIDDVEQRIFDRLGDDTWVYPGHGDDTTLGAERPSLPAWRERGW</sequence>
<evidence type="ECO:0000259" key="2">
    <source>
        <dbReference type="SMART" id="SM00849"/>
    </source>
</evidence>
<organism evidence="4 6">
    <name type="scientific">Brachybacterium saurashtrense</name>
    <dbReference type="NCBI Taxonomy" id="556288"/>
    <lineage>
        <taxon>Bacteria</taxon>
        <taxon>Bacillati</taxon>
        <taxon>Actinomycetota</taxon>
        <taxon>Actinomycetes</taxon>
        <taxon>Micrococcales</taxon>
        <taxon>Dermabacteraceae</taxon>
        <taxon>Brachybacterium</taxon>
    </lineage>
</organism>
<dbReference type="PANTHER" id="PTHR46233">
    <property type="entry name" value="HYDROXYACYLGLUTATHIONE HYDROLASE GLOC"/>
    <property type="match status" value="1"/>
</dbReference>
<feature type="domain" description="Metallo-beta-lactamase" evidence="2">
    <location>
        <begin position="35"/>
        <end position="204"/>
    </location>
</feature>
<reference evidence="4 6" key="2">
    <citation type="submission" date="2018-08" db="EMBL/GenBank/DDBJ databases">
        <title>Brachybacterium saurashtrense DSM 23186.</title>
        <authorList>
            <person name="Li Y."/>
        </authorList>
    </citation>
    <scope>NUCLEOTIDE SEQUENCE [LARGE SCALE GENOMIC DNA]</scope>
    <source>
        <strain evidence="4 6">DSM 23186</strain>
    </source>
</reference>
<name>A0A345YM94_9MICO</name>
<dbReference type="SMART" id="SM00849">
    <property type="entry name" value="Lactamase_B"/>
    <property type="match status" value="1"/>
</dbReference>
<dbReference type="Proteomes" id="UP000282185">
    <property type="component" value="Unassembled WGS sequence"/>
</dbReference>
<accession>A0A345YM94</accession>
<dbReference type="Pfam" id="PF00753">
    <property type="entry name" value="Lactamase_B"/>
    <property type="match status" value="1"/>
</dbReference>
<evidence type="ECO:0000313" key="4">
    <source>
        <dbReference type="EMBL" id="RRR21730.1"/>
    </source>
</evidence>
<dbReference type="KEGG" id="bsau:DWV08_05070"/>
<evidence type="ECO:0000313" key="5">
    <source>
        <dbReference type="Proteomes" id="UP000254236"/>
    </source>
</evidence>
<dbReference type="PANTHER" id="PTHR46233:SF1">
    <property type="entry name" value="CONSERVED PROTEIN"/>
    <property type="match status" value="1"/>
</dbReference>
<keyword evidence="5" id="KW-1185">Reference proteome</keyword>
<dbReference type="RefSeq" id="WP_115412798.1">
    <property type="nucleotide sequence ID" value="NZ_CP031356.1"/>
</dbReference>
<dbReference type="AlphaFoldDB" id="A0A345YM94"/>
<evidence type="ECO:0000256" key="1">
    <source>
        <dbReference type="SAM" id="MobiDB-lite"/>
    </source>
</evidence>
<dbReference type="InterPro" id="IPR001279">
    <property type="entry name" value="Metallo-B-lactamas"/>
</dbReference>
<reference evidence="3 5" key="1">
    <citation type="submission" date="2018-07" db="EMBL/GenBank/DDBJ databases">
        <title>Brachybacterium saurashtrense DSM 23186 genome sequence.</title>
        <authorList>
            <person name="Guo L."/>
        </authorList>
    </citation>
    <scope>NUCLEOTIDE SEQUENCE [LARGE SCALE GENOMIC DNA]</scope>
    <source>
        <strain evidence="3 5">DSM 23186</strain>
    </source>
</reference>
<dbReference type="Gene3D" id="3.60.15.10">
    <property type="entry name" value="Ribonuclease Z/Hydroxyacylglutathione hydrolase-like"/>
    <property type="match status" value="1"/>
</dbReference>
<dbReference type="SUPFAM" id="SSF56281">
    <property type="entry name" value="Metallo-hydrolase/oxidoreductase"/>
    <property type="match status" value="1"/>
</dbReference>